<protein>
    <submittedName>
        <fullName evidence="2">Cell division protein FtsQ/DivIB</fullName>
    </submittedName>
</protein>
<name>A0ABN1MUD5_9FLAO</name>
<keyword evidence="2" id="KW-0131">Cell cycle</keyword>
<evidence type="ECO:0000313" key="3">
    <source>
        <dbReference type="Proteomes" id="UP001501126"/>
    </source>
</evidence>
<reference evidence="2 3" key="1">
    <citation type="journal article" date="2019" name="Int. J. Syst. Evol. Microbiol.">
        <title>The Global Catalogue of Microorganisms (GCM) 10K type strain sequencing project: providing services to taxonomists for standard genome sequencing and annotation.</title>
        <authorList>
            <consortium name="The Broad Institute Genomics Platform"/>
            <consortium name="The Broad Institute Genome Sequencing Center for Infectious Disease"/>
            <person name="Wu L."/>
            <person name="Ma J."/>
        </authorList>
    </citation>
    <scope>NUCLEOTIDE SEQUENCE [LARGE SCALE GENOMIC DNA]</scope>
    <source>
        <strain evidence="2 3">JCM 16083</strain>
    </source>
</reference>
<proteinExistence type="predicted"/>
<accession>A0ABN1MUD5</accession>
<comment type="caution">
    <text evidence="2">The sequence shown here is derived from an EMBL/GenBank/DDBJ whole genome shotgun (WGS) entry which is preliminary data.</text>
</comment>
<organism evidence="2 3">
    <name type="scientific">Wandonia haliotis</name>
    <dbReference type="NCBI Taxonomy" id="574963"/>
    <lineage>
        <taxon>Bacteria</taxon>
        <taxon>Pseudomonadati</taxon>
        <taxon>Bacteroidota</taxon>
        <taxon>Flavobacteriia</taxon>
        <taxon>Flavobacteriales</taxon>
        <taxon>Crocinitomicaceae</taxon>
        <taxon>Wandonia</taxon>
    </lineage>
</organism>
<sequence>MKANLKYIGWGLFCIGVIIAMRFTKKSHEERVMDFPEIVLETPQDNVFLSSEDVKERLVKKGIKIESIQRKELNTGFIEQVLVEMPEIEEAKVYASLSGEWTISGKIRRPVARVFNTRGESYYLDDKGKKMPLSPIYTARVIPVTGKVRDKLYDPDINEIINNDSLKSISLLPQIYAITNYVCNDAFLHAQITQIHIEENGDFVLIPRVGMQQIVFGKIDDEAVIKERFDKLKIFYREAMPFAGWGKYETINLKFKKQIVCTKRSL</sequence>
<keyword evidence="2" id="KW-0132">Cell division</keyword>
<dbReference type="RefSeq" id="WP_343790504.1">
    <property type="nucleotide sequence ID" value="NZ_BAAAFH010000022.1"/>
</dbReference>
<gene>
    <name evidence="2" type="ORF">GCM10009118_32490</name>
</gene>
<evidence type="ECO:0000256" key="1">
    <source>
        <dbReference type="SAM" id="Phobius"/>
    </source>
</evidence>
<keyword evidence="1" id="KW-1133">Transmembrane helix</keyword>
<keyword evidence="1" id="KW-0812">Transmembrane</keyword>
<dbReference type="EMBL" id="BAAAFH010000022">
    <property type="protein sequence ID" value="GAA0876839.1"/>
    <property type="molecule type" value="Genomic_DNA"/>
</dbReference>
<dbReference type="GO" id="GO:0051301">
    <property type="term" value="P:cell division"/>
    <property type="evidence" value="ECO:0007669"/>
    <property type="project" value="UniProtKB-KW"/>
</dbReference>
<feature type="transmembrane region" description="Helical" evidence="1">
    <location>
        <begin position="6"/>
        <end position="23"/>
    </location>
</feature>
<dbReference type="Proteomes" id="UP001501126">
    <property type="component" value="Unassembled WGS sequence"/>
</dbReference>
<keyword evidence="3" id="KW-1185">Reference proteome</keyword>
<evidence type="ECO:0000313" key="2">
    <source>
        <dbReference type="EMBL" id="GAA0876839.1"/>
    </source>
</evidence>
<keyword evidence="1" id="KW-0472">Membrane</keyword>